<dbReference type="EMBL" id="NMUH01000825">
    <property type="protein sequence ID" value="MQL85371.1"/>
    <property type="molecule type" value="Genomic_DNA"/>
</dbReference>
<dbReference type="SUPFAM" id="SSF48371">
    <property type="entry name" value="ARM repeat"/>
    <property type="match status" value="3"/>
</dbReference>
<dbReference type="GO" id="GO:0006417">
    <property type="term" value="P:regulation of translation"/>
    <property type="evidence" value="ECO:0007669"/>
    <property type="project" value="TreeGrafter"/>
</dbReference>
<dbReference type="InterPro" id="IPR011989">
    <property type="entry name" value="ARM-like"/>
</dbReference>
<dbReference type="Gene3D" id="1.25.10.10">
    <property type="entry name" value="Leucine-rich Repeat Variant"/>
    <property type="match status" value="2"/>
</dbReference>
<evidence type="ECO:0000259" key="3">
    <source>
        <dbReference type="Pfam" id="PF24993"/>
    </source>
</evidence>
<dbReference type="GO" id="GO:0005829">
    <property type="term" value="C:cytosol"/>
    <property type="evidence" value="ECO:0007669"/>
    <property type="project" value="TreeGrafter"/>
</dbReference>
<evidence type="ECO:0000313" key="4">
    <source>
        <dbReference type="EMBL" id="MQL85371.1"/>
    </source>
</evidence>
<accession>A0A843UPW8</accession>
<comment type="caution">
    <text evidence="4">The sequence shown here is derived from an EMBL/GenBank/DDBJ whole genome shotgun (WGS) entry which is preliminary data.</text>
</comment>
<feature type="domain" description="Stalled ribosome sensor GCN1-like N-terminal" evidence="3">
    <location>
        <begin position="208"/>
        <end position="341"/>
    </location>
</feature>
<evidence type="ECO:0000256" key="2">
    <source>
        <dbReference type="ARBA" id="ARBA00022737"/>
    </source>
</evidence>
<gene>
    <name evidence="4" type="ORF">Taro_017911</name>
</gene>
<comment type="similarity">
    <text evidence="1">Belongs to the GCN1 family.</text>
</comment>
<reference evidence="4" key="1">
    <citation type="submission" date="2017-07" db="EMBL/GenBank/DDBJ databases">
        <title>Taro Niue Genome Assembly and Annotation.</title>
        <authorList>
            <person name="Atibalentja N."/>
            <person name="Keating K."/>
            <person name="Fields C.J."/>
        </authorList>
    </citation>
    <scope>NUCLEOTIDE SEQUENCE</scope>
    <source>
        <strain evidence="4">Niue_2</strain>
        <tissue evidence="4">Leaf</tissue>
    </source>
</reference>
<name>A0A843UPW8_COLES</name>
<dbReference type="PANTHER" id="PTHR23346">
    <property type="entry name" value="TRANSLATIONAL ACTIVATOR GCN1-RELATED"/>
    <property type="match status" value="1"/>
</dbReference>
<dbReference type="OrthoDB" id="5148094at2759"/>
<dbReference type="PANTHER" id="PTHR23346:SF7">
    <property type="entry name" value="STALLED RIBOSOME SENSOR GCN1"/>
    <property type="match status" value="1"/>
</dbReference>
<dbReference type="InterPro" id="IPR056810">
    <property type="entry name" value="GNC1-like_N"/>
</dbReference>
<dbReference type="GO" id="GO:0034198">
    <property type="term" value="P:cellular response to amino acid starvation"/>
    <property type="evidence" value="ECO:0007669"/>
    <property type="project" value="TreeGrafter"/>
</dbReference>
<dbReference type="Pfam" id="PF24993">
    <property type="entry name" value="GNC1_N"/>
    <property type="match status" value="1"/>
</dbReference>
<dbReference type="GO" id="GO:0019887">
    <property type="term" value="F:protein kinase regulator activity"/>
    <property type="evidence" value="ECO:0007669"/>
    <property type="project" value="TreeGrafter"/>
</dbReference>
<dbReference type="AlphaFoldDB" id="A0A843UPW8"/>
<protein>
    <recommendedName>
        <fullName evidence="3">Stalled ribosome sensor GCN1-like N-terminal domain-containing protein</fullName>
    </recommendedName>
</protein>
<keyword evidence="2" id="KW-0677">Repeat</keyword>
<proteinExistence type="inferred from homology"/>
<evidence type="ECO:0000313" key="5">
    <source>
        <dbReference type="Proteomes" id="UP000652761"/>
    </source>
</evidence>
<keyword evidence="5" id="KW-1185">Reference proteome</keyword>
<dbReference type="InterPro" id="IPR016024">
    <property type="entry name" value="ARM-type_fold"/>
</dbReference>
<evidence type="ECO:0000256" key="1">
    <source>
        <dbReference type="ARBA" id="ARBA00007366"/>
    </source>
</evidence>
<dbReference type="Proteomes" id="UP000652761">
    <property type="component" value="Unassembled WGS sequence"/>
</dbReference>
<feature type="non-terminal residue" evidence="4">
    <location>
        <position position="1"/>
    </location>
</feature>
<sequence>MEQEPMELLRTAADEVSTSSTKQRIRIFREVLPAAIRNSVSADFISSVVDIIFKTVPVYDDRPSRIAVDDLIIKVLHEAPLMKSFAAALVLSMEKQVKLQTPVGGYKLLKWSCLLLRWTQFTSVSKNAFSRLAVAQASLLKLLLQGCFSLRRACKKLFFHLFSKSPDIYKMYIEELKDSRISYREGADLTWIILDFLTLDSSSFGQYKPIFLDLYLKAVLNAKEKPSRVLTDAFHPLLQHLTQEDFKDIIFPSSLKMLKRNPELVLESVGDLLSTTNLDLSKYAIELLSVILSQVRHADERRRSEALAVVGCLSQRSSDPDALSSMFSTVKAVIGGSEGKLAFPYQRVGMFNALEELSKACSVRQLNSLASSISTFFLSSYKDEGNEDVKLAILSALSSWAGKSAEAVQPDVVSFFAVGLKEKETLRKGHLRCLRLTCKNQNTLTRLSTLLDPLVQVVKTSFTKAAQRLEGIYVLFSLLKIFTASKLGNEDCMACIDLLEVLLVDHVHRLDASSVKSMLQIMLHLICHPSWQIRKVAYDATSKVISASSLLAENLLAEFLDLLSVVGVITFSMKLSDTENSVETQIPSAELLVKVLLLIAPSAVSSGPQTCAKIIFCSHHPCISFRGQRGAVWKRLQRKLRKHGFDICDFVSENISVICKELLGPMGLMSTDSLKQQAAIGSFATLMSITPNDTFLEFEQVFYTPEGVVSSEQGVYVAESVANRNIKLAKGRFKVYDDQDSPDHPSSIPTQREPIKREAVDKVRTAKEEARELLLKEESSTREKVKSIQKNLSMVLKALGEMAVANAVFAHGQLPLLVKLVDPLLRSPIVSDAAFETMLKLARCLAPPLCDWAPEIAAALRIISTQDMHIVLELIPPSSLGENNQSLSLFEQIIAGLLTSCKSGPLPADSFTVIFPILQRILSSSKKTSLHDDVLRILSLHLDPILPLPRLQMLSVLYHVLGVVPASLPMVGPMLNELCLGLKSDDMAQALCGIYAKDVHVRLACLNAIKCIPCVTGHSIPRNMEIATSIWIALHDPEKVIAEAAEDIWDRYGFEFGTDFSGLFHALSHVNYNVRVAAAEGLAAALDESPDTIQETLSTLFSMYIQDVGSGVEISDSCWFGRQGIALALHSAADVLRTKDLPVVMTFLIARALADPNVDVRGRMINAGIMIIDKHGKENVSLLFPIFENYLNKKDDPKVNNVVEKLLDVLNTPSEAVQRAVSDCLSPLMASQQVLVSF</sequence>
<organism evidence="4 5">
    <name type="scientific">Colocasia esculenta</name>
    <name type="common">Wild taro</name>
    <name type="synonym">Arum esculentum</name>
    <dbReference type="NCBI Taxonomy" id="4460"/>
    <lineage>
        <taxon>Eukaryota</taxon>
        <taxon>Viridiplantae</taxon>
        <taxon>Streptophyta</taxon>
        <taxon>Embryophyta</taxon>
        <taxon>Tracheophyta</taxon>
        <taxon>Spermatophyta</taxon>
        <taxon>Magnoliopsida</taxon>
        <taxon>Liliopsida</taxon>
        <taxon>Araceae</taxon>
        <taxon>Aroideae</taxon>
        <taxon>Colocasieae</taxon>
        <taxon>Colocasia</taxon>
    </lineage>
</organism>